<organism evidence="3 4">
    <name type="scientific">Petrolisthes cinctipes</name>
    <name type="common">Flat porcelain crab</name>
    <dbReference type="NCBI Taxonomy" id="88211"/>
    <lineage>
        <taxon>Eukaryota</taxon>
        <taxon>Metazoa</taxon>
        <taxon>Ecdysozoa</taxon>
        <taxon>Arthropoda</taxon>
        <taxon>Crustacea</taxon>
        <taxon>Multicrustacea</taxon>
        <taxon>Malacostraca</taxon>
        <taxon>Eumalacostraca</taxon>
        <taxon>Eucarida</taxon>
        <taxon>Decapoda</taxon>
        <taxon>Pleocyemata</taxon>
        <taxon>Anomura</taxon>
        <taxon>Galatheoidea</taxon>
        <taxon>Porcellanidae</taxon>
        <taxon>Petrolisthes</taxon>
    </lineage>
</organism>
<sequence length="273" mass="30671">MKGDARTAAWVLTSLVLGAMLVLVLVMGVCATPTTPSPHTYRYLNITHRLQQFSIFNKGTHVLYGSGRKSEVDLPKCESPNEACNLAHKRFWLTPITERLCRCPDGSECPPRYTSLRDSLTQHVSNRGQLKFCDDGITKLGVCKEGDIALSVRKLDKQIEVDLPTTNTTTVIKKVDSHTTLACRCPWPRAWTLIKTVNTSPNGTLSTYTCSKLGKCKTGEECGFIRQDTLESYYTCSCPEHHLCLFLRPQTPIIITHMHFHGWAYTARCMPNY</sequence>
<feature type="chain" id="PRO_5042442896" evidence="1">
    <location>
        <begin position="32"/>
        <end position="273"/>
    </location>
</feature>
<gene>
    <name evidence="3" type="ORF">Pcinc_010932</name>
    <name evidence="2" type="ORF">Pcinc_038559</name>
</gene>
<dbReference type="Gene3D" id="2.20.20.160">
    <property type="match status" value="1"/>
</dbReference>
<keyword evidence="4" id="KW-1185">Reference proteome</keyword>
<evidence type="ECO:0000313" key="2">
    <source>
        <dbReference type="EMBL" id="KAK3855008.1"/>
    </source>
</evidence>
<feature type="signal peptide" evidence="1">
    <location>
        <begin position="1"/>
        <end position="31"/>
    </location>
</feature>
<dbReference type="Proteomes" id="UP001286313">
    <property type="component" value="Unassembled WGS sequence"/>
</dbReference>
<protein>
    <submittedName>
        <fullName evidence="3">Uncharacterized protein</fullName>
    </submittedName>
</protein>
<keyword evidence="1" id="KW-0732">Signal</keyword>
<reference evidence="3" key="1">
    <citation type="submission" date="2023-10" db="EMBL/GenBank/DDBJ databases">
        <title>Genome assemblies of two species of porcelain crab, Petrolisthes cinctipes and Petrolisthes manimaculis (Anomura: Porcellanidae).</title>
        <authorList>
            <person name="Angst P."/>
        </authorList>
    </citation>
    <scope>NUCLEOTIDE SEQUENCE</scope>
    <source>
        <strain evidence="3">PB745_01</strain>
        <tissue evidence="3">Gill</tissue>
    </source>
</reference>
<comment type="caution">
    <text evidence="3">The sequence shown here is derived from an EMBL/GenBank/DDBJ whole genome shotgun (WGS) entry which is preliminary data.</text>
</comment>
<evidence type="ECO:0000256" key="1">
    <source>
        <dbReference type="SAM" id="SignalP"/>
    </source>
</evidence>
<accession>A0AAE1KTY9</accession>
<proteinExistence type="predicted"/>
<evidence type="ECO:0000313" key="3">
    <source>
        <dbReference type="EMBL" id="KAK3884814.1"/>
    </source>
</evidence>
<evidence type="ECO:0000313" key="4">
    <source>
        <dbReference type="Proteomes" id="UP001286313"/>
    </source>
</evidence>
<name>A0AAE1KTY9_PETCI</name>
<dbReference type="EMBL" id="JAWQEG010006384">
    <property type="protein sequence ID" value="KAK3855008.1"/>
    <property type="molecule type" value="Genomic_DNA"/>
</dbReference>
<dbReference type="EMBL" id="JAWQEG010000848">
    <property type="protein sequence ID" value="KAK3884814.1"/>
    <property type="molecule type" value="Genomic_DNA"/>
</dbReference>
<dbReference type="AlphaFoldDB" id="A0AAE1KTY9"/>